<evidence type="ECO:0000313" key="5">
    <source>
        <dbReference type="Proteomes" id="UP000198748"/>
    </source>
</evidence>
<evidence type="ECO:0000256" key="1">
    <source>
        <dbReference type="ARBA" id="ARBA00008683"/>
    </source>
</evidence>
<dbReference type="GO" id="GO:0006508">
    <property type="term" value="P:proteolysis"/>
    <property type="evidence" value="ECO:0007669"/>
    <property type="project" value="InterPro"/>
</dbReference>
<dbReference type="InterPro" id="IPR002142">
    <property type="entry name" value="Peptidase_S49"/>
</dbReference>
<evidence type="ECO:0000313" key="4">
    <source>
        <dbReference type="EMBL" id="SDE21008.1"/>
    </source>
</evidence>
<evidence type="ECO:0000256" key="2">
    <source>
        <dbReference type="SAM" id="MobiDB-lite"/>
    </source>
</evidence>
<accession>A0A1G7B1L8</accession>
<dbReference type="Gene3D" id="3.90.226.10">
    <property type="entry name" value="2-enoyl-CoA Hydratase, Chain A, domain 1"/>
    <property type="match status" value="1"/>
</dbReference>
<dbReference type="AlphaFoldDB" id="A0A1G7B1L8"/>
<comment type="similarity">
    <text evidence="1">Belongs to the peptidase S49 family.</text>
</comment>
<dbReference type="Gene3D" id="1.20.5.1000">
    <property type="entry name" value="arf6 gtpase in complex with a specific effector, jip4"/>
    <property type="match status" value="1"/>
</dbReference>
<gene>
    <name evidence="4" type="ORF">SAMN04487996_10452</name>
</gene>
<feature type="domain" description="Peptidase S49" evidence="3">
    <location>
        <begin position="129"/>
        <end position="274"/>
    </location>
</feature>
<dbReference type="PANTHER" id="PTHR42987">
    <property type="entry name" value="PEPTIDASE S49"/>
    <property type="match status" value="1"/>
</dbReference>
<dbReference type="InterPro" id="IPR029045">
    <property type="entry name" value="ClpP/crotonase-like_dom_sf"/>
</dbReference>
<dbReference type="STRING" id="659014.SAMN04487996_10452"/>
<dbReference type="Proteomes" id="UP000198748">
    <property type="component" value="Unassembled WGS sequence"/>
</dbReference>
<name>A0A1G7B1L8_9BACT</name>
<dbReference type="GO" id="GO:0008233">
    <property type="term" value="F:peptidase activity"/>
    <property type="evidence" value="ECO:0007669"/>
    <property type="project" value="InterPro"/>
</dbReference>
<dbReference type="EMBL" id="FNAN01000004">
    <property type="protein sequence ID" value="SDE21008.1"/>
    <property type="molecule type" value="Genomic_DNA"/>
</dbReference>
<reference evidence="5" key="1">
    <citation type="submission" date="2016-10" db="EMBL/GenBank/DDBJ databases">
        <authorList>
            <person name="Varghese N."/>
            <person name="Submissions S."/>
        </authorList>
    </citation>
    <scope>NUCLEOTIDE SEQUENCE [LARGE SCALE GENOMIC DNA]</scope>
    <source>
        <strain evidence="5">DSM 25329</strain>
    </source>
</reference>
<organism evidence="4 5">
    <name type="scientific">Dyadobacter soli</name>
    <dbReference type="NCBI Taxonomy" id="659014"/>
    <lineage>
        <taxon>Bacteria</taxon>
        <taxon>Pseudomonadati</taxon>
        <taxon>Bacteroidota</taxon>
        <taxon>Cytophagia</taxon>
        <taxon>Cytophagales</taxon>
        <taxon>Spirosomataceae</taxon>
        <taxon>Dyadobacter</taxon>
    </lineage>
</organism>
<protein>
    <submittedName>
        <fullName evidence="4">Peptidase family S49</fullName>
    </submittedName>
</protein>
<feature type="region of interest" description="Disordered" evidence="2">
    <location>
        <begin position="371"/>
        <end position="393"/>
    </location>
</feature>
<proteinExistence type="inferred from homology"/>
<dbReference type="SUPFAM" id="SSF52096">
    <property type="entry name" value="ClpP/crotonase"/>
    <property type="match status" value="1"/>
</dbReference>
<keyword evidence="5" id="KW-1185">Reference proteome</keyword>
<dbReference type="PANTHER" id="PTHR42987:SF4">
    <property type="entry name" value="PROTEASE SOHB-RELATED"/>
    <property type="match status" value="1"/>
</dbReference>
<feature type="compositionally biased region" description="Basic and acidic residues" evidence="2">
    <location>
        <begin position="381"/>
        <end position="393"/>
    </location>
</feature>
<evidence type="ECO:0000259" key="3">
    <source>
        <dbReference type="Pfam" id="PF01343"/>
    </source>
</evidence>
<dbReference type="Pfam" id="PF01343">
    <property type="entry name" value="Peptidase_S49"/>
    <property type="match status" value="1"/>
</dbReference>
<sequence length="415" mass="44405">MIGRCLSGQWHIDPLWLFQNADLMVRADSGESLEGHWPKMTSEILVNHGGAFAAAGKAETIGKGQALGVINLIGPIYKYGYYSGSKIFGNQLSIMASDDRVGGVRVNVDSPGGQVHGSREIFEMIRDFPKPVLTTVDGYMASAAYHQLAASSRIVATQPTDQIGSIGTYQTYSDWDGYYESMGIKLYTIYASDSSEKNEEFRQLIASAGKQTDLAQKQLSAYNNQFLADVTAGRGKKLTGKGQDPLKGRLFFPEASIENGLIDDLVAASESFSVLSDMVSTSKKSTITMSTIKKTGLVATLIAALSGIDETENAEPTVEGLTAQLTAMTTERDSALAQITTLTTERDAAQASVATLTTENTGLQAKVTEYGKQPGAMGTKNKKEADAAPDASQEKTLEEILAELPSEKEAAAMGF</sequence>